<evidence type="ECO:0000313" key="5">
    <source>
        <dbReference type="EMBL" id="HGY54822.1"/>
    </source>
</evidence>
<proteinExistence type="predicted"/>
<gene>
    <name evidence="5" type="ORF">ENK44_03885</name>
</gene>
<protein>
    <submittedName>
        <fullName evidence="5">Helix-turn-helix domain-containing protein</fullName>
    </submittedName>
</protein>
<dbReference type="PANTHER" id="PTHR36511:SF3">
    <property type="entry name" value="ANTITOXIN HIGA-2"/>
    <property type="match status" value="1"/>
</dbReference>
<dbReference type="EMBL" id="DRQG01000034">
    <property type="protein sequence ID" value="HGY54822.1"/>
    <property type="molecule type" value="Genomic_DNA"/>
</dbReference>
<evidence type="ECO:0000256" key="1">
    <source>
        <dbReference type="ARBA" id="ARBA00023015"/>
    </source>
</evidence>
<name>A0A7V4U034_CALAY</name>
<dbReference type="AlphaFoldDB" id="A0A7V4U034"/>
<dbReference type="SUPFAM" id="SSF47413">
    <property type="entry name" value="lambda repressor-like DNA-binding domains"/>
    <property type="match status" value="1"/>
</dbReference>
<dbReference type="InterPro" id="IPR010982">
    <property type="entry name" value="Lambda_DNA-bd_dom_sf"/>
</dbReference>
<dbReference type="CDD" id="cd00093">
    <property type="entry name" value="HTH_XRE"/>
    <property type="match status" value="1"/>
</dbReference>
<dbReference type="Pfam" id="PF01381">
    <property type="entry name" value="HTH_3"/>
    <property type="match status" value="1"/>
</dbReference>
<reference evidence="5" key="1">
    <citation type="journal article" date="2020" name="mSystems">
        <title>Genome- and Community-Level Interaction Insights into Carbon Utilization and Element Cycling Functions of Hydrothermarchaeota in Hydrothermal Sediment.</title>
        <authorList>
            <person name="Zhou Z."/>
            <person name="Liu Y."/>
            <person name="Xu W."/>
            <person name="Pan J."/>
            <person name="Luo Z.H."/>
            <person name="Li M."/>
        </authorList>
    </citation>
    <scope>NUCLEOTIDE SEQUENCE [LARGE SCALE GENOMIC DNA]</scope>
    <source>
        <strain evidence="5">HyVt-577</strain>
    </source>
</reference>
<keyword evidence="3" id="KW-0804">Transcription</keyword>
<organism evidence="5">
    <name type="scientific">Caldithrix abyssi</name>
    <dbReference type="NCBI Taxonomy" id="187145"/>
    <lineage>
        <taxon>Bacteria</taxon>
        <taxon>Pseudomonadati</taxon>
        <taxon>Calditrichota</taxon>
        <taxon>Calditrichia</taxon>
        <taxon>Calditrichales</taxon>
        <taxon>Calditrichaceae</taxon>
        <taxon>Caldithrix</taxon>
    </lineage>
</organism>
<dbReference type="GO" id="GO:0003677">
    <property type="term" value="F:DNA binding"/>
    <property type="evidence" value="ECO:0007669"/>
    <property type="project" value="UniProtKB-KW"/>
</dbReference>
<accession>A0A7V4U034</accession>
<dbReference type="SMART" id="SM00530">
    <property type="entry name" value="HTH_XRE"/>
    <property type="match status" value="1"/>
</dbReference>
<sequence length="95" mass="10917">MSRTFESIKQGLEEALQFAEGKKNGAREFKPKEIDVRALRKKVNMTQVEFAAAFGINVGTLRHWERRDRTPRGPALVLLNLVYKDPKTILSVLYK</sequence>
<keyword evidence="1" id="KW-0805">Transcription regulation</keyword>
<dbReference type="Gene3D" id="1.10.260.40">
    <property type="entry name" value="lambda repressor-like DNA-binding domains"/>
    <property type="match status" value="1"/>
</dbReference>
<comment type="caution">
    <text evidence="5">The sequence shown here is derived from an EMBL/GenBank/DDBJ whole genome shotgun (WGS) entry which is preliminary data.</text>
</comment>
<dbReference type="InterPro" id="IPR052359">
    <property type="entry name" value="HTH-type_reg/antitoxin"/>
</dbReference>
<evidence type="ECO:0000256" key="2">
    <source>
        <dbReference type="ARBA" id="ARBA00023125"/>
    </source>
</evidence>
<feature type="domain" description="HTH cro/C1-type" evidence="4">
    <location>
        <begin position="36"/>
        <end position="79"/>
    </location>
</feature>
<dbReference type="PROSITE" id="PS50943">
    <property type="entry name" value="HTH_CROC1"/>
    <property type="match status" value="1"/>
</dbReference>
<keyword evidence="2" id="KW-0238">DNA-binding</keyword>
<evidence type="ECO:0000259" key="4">
    <source>
        <dbReference type="PROSITE" id="PS50943"/>
    </source>
</evidence>
<dbReference type="PANTHER" id="PTHR36511">
    <property type="entry name" value="MERR FAMILY BACTERIAL REGULATORY PROTEIN"/>
    <property type="match status" value="1"/>
</dbReference>
<dbReference type="InterPro" id="IPR001387">
    <property type="entry name" value="Cro/C1-type_HTH"/>
</dbReference>
<dbReference type="Proteomes" id="UP000885779">
    <property type="component" value="Unassembled WGS sequence"/>
</dbReference>
<evidence type="ECO:0000256" key="3">
    <source>
        <dbReference type="ARBA" id="ARBA00023163"/>
    </source>
</evidence>